<gene>
    <name evidence="5" type="ORF">JK363_41280</name>
</gene>
<keyword evidence="6" id="KW-1185">Reference proteome</keyword>
<feature type="non-terminal residue" evidence="5">
    <location>
        <position position="369"/>
    </location>
</feature>
<dbReference type="Pfam" id="PF13407">
    <property type="entry name" value="Peripla_BP_4"/>
    <property type="match status" value="1"/>
</dbReference>
<feature type="domain" description="Periplasmic binding protein" evidence="4">
    <location>
        <begin position="71"/>
        <end position="325"/>
    </location>
</feature>
<reference evidence="5 6" key="1">
    <citation type="submission" date="2021-01" db="EMBL/GenBank/DDBJ databases">
        <title>WGS of actinomycetes isolated from Thailand.</title>
        <authorList>
            <person name="Thawai C."/>
        </authorList>
    </citation>
    <scope>NUCLEOTIDE SEQUENCE [LARGE SCALE GENOMIC DNA]</scope>
    <source>
        <strain evidence="5 6">CA1R205</strain>
    </source>
</reference>
<evidence type="ECO:0000256" key="2">
    <source>
        <dbReference type="ARBA" id="ARBA00007639"/>
    </source>
</evidence>
<evidence type="ECO:0000313" key="6">
    <source>
        <dbReference type="Proteomes" id="UP000634229"/>
    </source>
</evidence>
<comment type="similarity">
    <text evidence="2">Belongs to the bacterial solute-binding protein 2 family.</text>
</comment>
<keyword evidence="3" id="KW-0732">Signal</keyword>
<evidence type="ECO:0000259" key="4">
    <source>
        <dbReference type="Pfam" id="PF13407"/>
    </source>
</evidence>
<protein>
    <submittedName>
        <fullName evidence="5">Sugar ABC transporter substrate-binding protein</fullName>
    </submittedName>
</protein>
<dbReference type="CDD" id="cd01536">
    <property type="entry name" value="PBP1_ABC_sugar_binding-like"/>
    <property type="match status" value="1"/>
</dbReference>
<evidence type="ECO:0000313" key="5">
    <source>
        <dbReference type="EMBL" id="MBL1102889.1"/>
    </source>
</evidence>
<accession>A0ABS1NS05</accession>
<dbReference type="Gene3D" id="3.40.50.2300">
    <property type="match status" value="2"/>
</dbReference>
<sequence>MGTHHGRELWRRPVLRAPSRSAVPRVPRPGRTRRMATAATILALAYGLATTGCGGGTTAGPTATTGVVIPKTTPFWRAYNAAVPSQAKAHGVKMLPAVNSESDIDKQISDIHTLLVQDVKGLVVGPLDSAAIRPGLRAAEQAGVPVVAVDVAPDSGKVAMVVRADNRAFGRKACQYLGDAVKTGKVVQIQGGLASVNGRDRTESFLTCMAKHYPRIKVLNIPADWQASKAAVGLDSLYNANPNIKGIYLQAGGDYLVPALSILRRNNALFPVGDPRHITIVANDGIPQELDAIRKGEIDATVSQPIDLYAKYAMSYIKKAMEGQKFAPGPTDHGSTIVRLPSGLLEDQLPAPVVTKRNVNDPSLWGNRV</sequence>
<dbReference type="PANTHER" id="PTHR46847:SF1">
    <property type="entry name" value="D-ALLOSE-BINDING PERIPLASMIC PROTEIN-RELATED"/>
    <property type="match status" value="1"/>
</dbReference>
<dbReference type="PANTHER" id="PTHR46847">
    <property type="entry name" value="D-ALLOSE-BINDING PERIPLASMIC PROTEIN-RELATED"/>
    <property type="match status" value="1"/>
</dbReference>
<name>A0ABS1NS05_9ACTN</name>
<proteinExistence type="inferred from homology"/>
<dbReference type="SUPFAM" id="SSF53822">
    <property type="entry name" value="Periplasmic binding protein-like I"/>
    <property type="match status" value="1"/>
</dbReference>
<comment type="caution">
    <text evidence="5">The sequence shown here is derived from an EMBL/GenBank/DDBJ whole genome shotgun (WGS) entry which is preliminary data.</text>
</comment>
<dbReference type="EMBL" id="JAERRF010000131">
    <property type="protein sequence ID" value="MBL1102889.1"/>
    <property type="molecule type" value="Genomic_DNA"/>
</dbReference>
<dbReference type="InterPro" id="IPR028082">
    <property type="entry name" value="Peripla_BP_I"/>
</dbReference>
<organism evidence="5 6">
    <name type="scientific">Streptomyces coffeae</name>
    <dbReference type="NCBI Taxonomy" id="621382"/>
    <lineage>
        <taxon>Bacteria</taxon>
        <taxon>Bacillati</taxon>
        <taxon>Actinomycetota</taxon>
        <taxon>Actinomycetes</taxon>
        <taxon>Kitasatosporales</taxon>
        <taxon>Streptomycetaceae</taxon>
        <taxon>Streptomyces</taxon>
    </lineage>
</organism>
<comment type="subcellular location">
    <subcellularLocation>
        <location evidence="1">Cell envelope</location>
    </subcellularLocation>
</comment>
<evidence type="ECO:0000256" key="1">
    <source>
        <dbReference type="ARBA" id="ARBA00004196"/>
    </source>
</evidence>
<evidence type="ECO:0000256" key="3">
    <source>
        <dbReference type="ARBA" id="ARBA00022729"/>
    </source>
</evidence>
<dbReference type="Proteomes" id="UP000634229">
    <property type="component" value="Unassembled WGS sequence"/>
</dbReference>
<dbReference type="InterPro" id="IPR025997">
    <property type="entry name" value="SBP_2_dom"/>
</dbReference>